<dbReference type="AlphaFoldDB" id="A0A6V7VEC5"/>
<name>A0A6V7VEC5_MELEN</name>
<evidence type="ECO:0000313" key="2">
    <source>
        <dbReference type="Proteomes" id="UP000580250"/>
    </source>
</evidence>
<accession>A0A6V7VEC5</accession>
<organism evidence="1 2">
    <name type="scientific">Meloidogyne enterolobii</name>
    <name type="common">Root-knot nematode worm</name>
    <name type="synonym">Meloidogyne mayaguensis</name>
    <dbReference type="NCBI Taxonomy" id="390850"/>
    <lineage>
        <taxon>Eukaryota</taxon>
        <taxon>Metazoa</taxon>
        <taxon>Ecdysozoa</taxon>
        <taxon>Nematoda</taxon>
        <taxon>Chromadorea</taxon>
        <taxon>Rhabditida</taxon>
        <taxon>Tylenchina</taxon>
        <taxon>Tylenchomorpha</taxon>
        <taxon>Tylenchoidea</taxon>
        <taxon>Meloidogynidae</taxon>
        <taxon>Meloidogyninae</taxon>
        <taxon>Meloidogyne</taxon>
    </lineage>
</organism>
<gene>
    <name evidence="1" type="ORF">MENT_LOCUS24336</name>
</gene>
<evidence type="ECO:0000313" key="1">
    <source>
        <dbReference type="EMBL" id="CAD2172768.1"/>
    </source>
</evidence>
<proteinExistence type="predicted"/>
<protein>
    <submittedName>
        <fullName evidence="1">Uncharacterized protein</fullName>
    </submittedName>
</protein>
<dbReference type="Proteomes" id="UP000580250">
    <property type="component" value="Unassembled WGS sequence"/>
</dbReference>
<dbReference type="EMBL" id="CAJEWN010000205">
    <property type="protein sequence ID" value="CAD2172768.1"/>
    <property type="molecule type" value="Genomic_DNA"/>
</dbReference>
<reference evidence="1 2" key="1">
    <citation type="submission" date="2020-08" db="EMBL/GenBank/DDBJ databases">
        <authorList>
            <person name="Koutsovoulos G."/>
            <person name="Danchin GJ E."/>
        </authorList>
    </citation>
    <scope>NUCLEOTIDE SEQUENCE [LARGE SCALE GENOMIC DNA]</scope>
</reference>
<sequence length="63" mass="7533">MPLVTTYNHPNKNLKNFLIFKLKSSYEHTIGTNHRWRLYISAVGWLYNRLCDTLSNEVTEYIN</sequence>
<comment type="caution">
    <text evidence="1">The sequence shown here is derived from an EMBL/GenBank/DDBJ whole genome shotgun (WGS) entry which is preliminary data.</text>
</comment>